<dbReference type="Pfam" id="PF08002">
    <property type="entry name" value="DUF1697"/>
    <property type="match status" value="1"/>
</dbReference>
<organism evidence="1 2">
    <name type="scientific">Bacillus salitolerans</name>
    <dbReference type="NCBI Taxonomy" id="1437434"/>
    <lineage>
        <taxon>Bacteria</taxon>
        <taxon>Bacillati</taxon>
        <taxon>Bacillota</taxon>
        <taxon>Bacilli</taxon>
        <taxon>Bacillales</taxon>
        <taxon>Bacillaceae</taxon>
        <taxon>Bacillus</taxon>
    </lineage>
</organism>
<protein>
    <submittedName>
        <fullName evidence="1">DUF1697 domain-containing protein</fullName>
    </submittedName>
</protein>
<gene>
    <name evidence="1" type="ORF">ACFSCX_24065</name>
</gene>
<dbReference type="InterPro" id="IPR012545">
    <property type="entry name" value="DUF1697"/>
</dbReference>
<dbReference type="PANTHER" id="PTHR36439:SF1">
    <property type="entry name" value="DUF1697 DOMAIN-CONTAINING PROTEIN"/>
    <property type="match status" value="1"/>
</dbReference>
<sequence length="186" mass="20741">MTIYIALLRGINVGGKNKMKMDELRKLLESLGLKSVQTYIQSGNVVFESEEDADALQEKLESEILRVFGFSVPVIIRTANELALVKVGCPFSEEEISEADLSSVGESLYVAFLEDVPNQVDVDRLDAFKSEYESYHLAGRDIYLLFGQSIRNSKLATNLQKLSVAATVRNWKTVNKIASMVEGIKE</sequence>
<keyword evidence="2" id="KW-1185">Reference proteome</keyword>
<evidence type="ECO:0000313" key="1">
    <source>
        <dbReference type="EMBL" id="MFD1739562.1"/>
    </source>
</evidence>
<dbReference type="Gene3D" id="3.30.70.1280">
    <property type="entry name" value="SP0830-like domains"/>
    <property type="match status" value="1"/>
</dbReference>
<dbReference type="Proteomes" id="UP001597214">
    <property type="component" value="Unassembled WGS sequence"/>
</dbReference>
<dbReference type="SUPFAM" id="SSF160379">
    <property type="entry name" value="SP0830-like"/>
    <property type="match status" value="1"/>
</dbReference>
<comment type="caution">
    <text evidence="1">The sequence shown here is derived from an EMBL/GenBank/DDBJ whole genome shotgun (WGS) entry which is preliminary data.</text>
</comment>
<dbReference type="PANTHER" id="PTHR36439">
    <property type="entry name" value="BLL4334 PROTEIN"/>
    <property type="match status" value="1"/>
</dbReference>
<dbReference type="PIRSF" id="PIRSF008502">
    <property type="entry name" value="UCP008502"/>
    <property type="match status" value="1"/>
</dbReference>
<reference evidence="2" key="1">
    <citation type="journal article" date="2019" name="Int. J. Syst. Evol. Microbiol.">
        <title>The Global Catalogue of Microorganisms (GCM) 10K type strain sequencing project: providing services to taxonomists for standard genome sequencing and annotation.</title>
        <authorList>
            <consortium name="The Broad Institute Genomics Platform"/>
            <consortium name="The Broad Institute Genome Sequencing Center for Infectious Disease"/>
            <person name="Wu L."/>
            <person name="Ma J."/>
        </authorList>
    </citation>
    <scope>NUCLEOTIDE SEQUENCE [LARGE SCALE GENOMIC DNA]</scope>
    <source>
        <strain evidence="2">CCUG 49339</strain>
    </source>
</reference>
<evidence type="ECO:0000313" key="2">
    <source>
        <dbReference type="Proteomes" id="UP001597214"/>
    </source>
</evidence>
<dbReference type="RefSeq" id="WP_377930802.1">
    <property type="nucleotide sequence ID" value="NZ_JBHUEM010000055.1"/>
</dbReference>
<accession>A0ABW4LWM2</accession>
<name>A0ABW4LWM2_9BACI</name>
<proteinExistence type="predicted"/>
<dbReference type="EMBL" id="JBHUEM010000055">
    <property type="protein sequence ID" value="MFD1739562.1"/>
    <property type="molecule type" value="Genomic_DNA"/>
</dbReference>